<sequence length="196" mass="21984">MHAATQTPIQPGAGRLVEDWQSHLKFAGREPRTLAELAVARADHEHRSRLAEIRKLGTKLTQLDAFIAPLAAKGIKLNQRHITTYDDGKTIRVQTAMGQRNDDALHQALLELGFREIERSHMYSTTDMLTLKHGRSLFVKIDVSQFSTGQAATDQHRAVSWFAQRRFVRLCGDQSLGGKPIQLFGRGRQYFVPAAA</sequence>
<name>A0ABU5DTH4_9BURK</name>
<accession>A0ABU5DTH4</accession>
<dbReference type="RefSeq" id="WP_320426491.1">
    <property type="nucleotide sequence ID" value="NZ_JAXCLA010000010.1"/>
</dbReference>
<organism evidence="1 2">
    <name type="scientific">Roseateles agri</name>
    <dbReference type="NCBI Taxonomy" id="3098619"/>
    <lineage>
        <taxon>Bacteria</taxon>
        <taxon>Pseudomonadati</taxon>
        <taxon>Pseudomonadota</taxon>
        <taxon>Betaproteobacteria</taxon>
        <taxon>Burkholderiales</taxon>
        <taxon>Sphaerotilaceae</taxon>
        <taxon>Roseateles</taxon>
    </lineage>
</organism>
<evidence type="ECO:0000313" key="1">
    <source>
        <dbReference type="EMBL" id="MDY0748527.1"/>
    </source>
</evidence>
<protein>
    <submittedName>
        <fullName evidence="1">Uncharacterized protein</fullName>
    </submittedName>
</protein>
<evidence type="ECO:0000313" key="2">
    <source>
        <dbReference type="Proteomes" id="UP001285263"/>
    </source>
</evidence>
<keyword evidence="2" id="KW-1185">Reference proteome</keyword>
<reference evidence="1 2" key="1">
    <citation type="submission" date="2023-11" db="EMBL/GenBank/DDBJ databases">
        <title>Paucibacter sp. nov., isolated from fresh soil in Korea.</title>
        <authorList>
            <person name="Le N.T.T."/>
        </authorList>
    </citation>
    <scope>NUCLEOTIDE SEQUENCE [LARGE SCALE GENOMIC DNA]</scope>
    <source>
        <strain evidence="1 2">R3-3</strain>
    </source>
</reference>
<dbReference type="EMBL" id="JAXCLA010000010">
    <property type="protein sequence ID" value="MDY0748527.1"/>
    <property type="molecule type" value="Genomic_DNA"/>
</dbReference>
<dbReference type="Proteomes" id="UP001285263">
    <property type="component" value="Unassembled WGS sequence"/>
</dbReference>
<comment type="caution">
    <text evidence="1">The sequence shown here is derived from an EMBL/GenBank/DDBJ whole genome shotgun (WGS) entry which is preliminary data.</text>
</comment>
<proteinExistence type="predicted"/>
<gene>
    <name evidence="1" type="ORF">SNE35_28765</name>
</gene>